<organism evidence="1 2">
    <name type="scientific">Roseburia intestinalis</name>
    <dbReference type="NCBI Taxonomy" id="166486"/>
    <lineage>
        <taxon>Bacteria</taxon>
        <taxon>Bacillati</taxon>
        <taxon>Bacillota</taxon>
        <taxon>Clostridia</taxon>
        <taxon>Lachnospirales</taxon>
        <taxon>Lachnospiraceae</taxon>
        <taxon>Roseburia</taxon>
    </lineage>
</organism>
<dbReference type="RefSeq" id="WP_118590709.1">
    <property type="nucleotide sequence ID" value="NZ_CP097279.1"/>
</dbReference>
<comment type="caution">
    <text evidence="1">The sequence shown here is derived from an EMBL/GenBank/DDBJ whole genome shotgun (WGS) entry which is preliminary data.</text>
</comment>
<proteinExistence type="predicted"/>
<sequence>MNGYEEKIKDRLFLEVCNAAGREEWDGLAHQQKENLMLVCRLSGYDEKFQRDCGLVTREQMEHWGIEEEVLFQDAWANMFAKRPPLLMDFEDAYGHHYDQNILSMEKKPERIWRTDADFYVLTNNMDHGAVYMMDEATLQKSAEKLDGNLIVLPASIHDVYLMVEREGLDMERLRNGVYGANRAFPDADYLSDEIYRYDRDTHRLSVIPGSVQEEQAGMVLYQ</sequence>
<gene>
    <name evidence="1" type="ORF">DW927_05780</name>
</gene>
<dbReference type="Pfam" id="PF18941">
    <property type="entry name" value="DUF5688"/>
    <property type="match status" value="1"/>
</dbReference>
<protein>
    <submittedName>
        <fullName evidence="1">Uncharacterized protein</fullName>
    </submittedName>
</protein>
<dbReference type="Proteomes" id="UP000284465">
    <property type="component" value="Unassembled WGS sequence"/>
</dbReference>
<evidence type="ECO:0000313" key="2">
    <source>
        <dbReference type="Proteomes" id="UP000284465"/>
    </source>
</evidence>
<dbReference type="AlphaFoldDB" id="A0A3R6A988"/>
<dbReference type="InterPro" id="IPR043743">
    <property type="entry name" value="DUF5688"/>
</dbReference>
<accession>A0A3R6A988</accession>
<dbReference type="EMBL" id="QSFP01000004">
    <property type="protein sequence ID" value="RHA68785.1"/>
    <property type="molecule type" value="Genomic_DNA"/>
</dbReference>
<name>A0A3R6A988_9FIRM</name>
<reference evidence="1 2" key="1">
    <citation type="submission" date="2018-08" db="EMBL/GenBank/DDBJ databases">
        <title>A genome reference for cultivated species of the human gut microbiota.</title>
        <authorList>
            <person name="Zou Y."/>
            <person name="Xue W."/>
            <person name="Luo G."/>
        </authorList>
    </citation>
    <scope>NUCLEOTIDE SEQUENCE [LARGE SCALE GENOMIC DNA]</scope>
    <source>
        <strain evidence="1 2">AM43-11</strain>
    </source>
</reference>
<evidence type="ECO:0000313" key="1">
    <source>
        <dbReference type="EMBL" id="RHA68785.1"/>
    </source>
</evidence>